<keyword evidence="4" id="KW-1185">Reference proteome</keyword>
<dbReference type="InterPro" id="IPR045079">
    <property type="entry name" value="Oxoprolinase-like"/>
</dbReference>
<dbReference type="InterPro" id="IPR043129">
    <property type="entry name" value="ATPase_NBD"/>
</dbReference>
<evidence type="ECO:0000313" key="3">
    <source>
        <dbReference type="EMBL" id="UZW74566.1"/>
    </source>
</evidence>
<feature type="domain" description="Hydantoinase A/oxoprolinase" evidence="1">
    <location>
        <begin position="199"/>
        <end position="476"/>
    </location>
</feature>
<dbReference type="InterPro" id="IPR002821">
    <property type="entry name" value="Hydantoinase_A"/>
</dbReference>
<accession>A0A9E8HKN2</accession>
<reference evidence="3" key="1">
    <citation type="submission" date="2022-07" db="EMBL/GenBank/DDBJ databases">
        <title>Alkalimarinus sp. nov., isolated from gut of a Alitta virens.</title>
        <authorList>
            <person name="Yang A.I."/>
            <person name="Shin N.-R."/>
        </authorList>
    </citation>
    <scope>NUCLEOTIDE SEQUENCE</scope>
    <source>
        <strain evidence="3">FA028</strain>
    </source>
</reference>
<dbReference type="KEGG" id="asem:NNL22_16310"/>
<proteinExistence type="predicted"/>
<evidence type="ECO:0000259" key="1">
    <source>
        <dbReference type="Pfam" id="PF01968"/>
    </source>
</evidence>
<dbReference type="GO" id="GO:0005829">
    <property type="term" value="C:cytosol"/>
    <property type="evidence" value="ECO:0007669"/>
    <property type="project" value="TreeGrafter"/>
</dbReference>
<evidence type="ECO:0000259" key="2">
    <source>
        <dbReference type="Pfam" id="PF05378"/>
    </source>
</evidence>
<dbReference type="Proteomes" id="UP001164472">
    <property type="component" value="Chromosome"/>
</dbReference>
<dbReference type="EMBL" id="CP101527">
    <property type="protein sequence ID" value="UZW74566.1"/>
    <property type="molecule type" value="Genomic_DNA"/>
</dbReference>
<dbReference type="SUPFAM" id="SSF53067">
    <property type="entry name" value="Actin-like ATPase domain"/>
    <property type="match status" value="1"/>
</dbReference>
<dbReference type="GO" id="GO:0017168">
    <property type="term" value="F:5-oxoprolinase (ATP-hydrolyzing) activity"/>
    <property type="evidence" value="ECO:0007669"/>
    <property type="project" value="TreeGrafter"/>
</dbReference>
<dbReference type="PANTHER" id="PTHR11365">
    <property type="entry name" value="5-OXOPROLINASE RELATED"/>
    <property type="match status" value="1"/>
</dbReference>
<dbReference type="InterPro" id="IPR008040">
    <property type="entry name" value="Hydant_A_N"/>
</dbReference>
<feature type="domain" description="Hydantoinase/oxoprolinase N-terminal" evidence="2">
    <location>
        <begin position="7"/>
        <end position="177"/>
    </location>
</feature>
<sequence>MKNYHYMGIDTGGTFTDFVLLSGEAISIHKVLSTPDDPSRAIMQGIDELGLSEEASKGRLVIVHGSTVATNAALERKGVKTVYIANKGLKDVLTLARQNRAQLYNLTPESVEPPVPESLCLEVDCRLDFEGKEIKPLEDHDIQQLVSDIKALKPEAVAINLLFSFLDDDHEKRIEAELADSFFVSRSSFVLPEYKEYERGIATWLNAWLGPKVDHYLGQLVSELNGCSVSMMQSSGGTIEVAQASKRTVNLLLSGPAGGLAATQFIGEMIGESRFITFDMGGTSTDVALIDGDIRLTNEGRIGHWPVAVPMVDMHTIGAGGGSLGWIDGGGMLQVGPESAGAAPGPACYGQGGTRPTVTDANLLLGKLRSEAFLGGSMSLDVGAAEKAVAPLAEEMGFTVKQTALGIISVANEHMNRALRAISIQRGYDPTQFRLCCFGGAGGLHVCALADAMSMKKAIVPVHGGVLSAFGMLVAPHERQLSHTHIKLLSDVDEAILLGSFEEMATKGRAELEQEGVAPENIEVKCSVDLRYLGQSFTLNLDWNSPALLEEVFHAQHNARYGHRMARQVEMVNLRVSVTSPGQQFNMRASSNGSGEAFDSVSIEGYEQPVPVYQREALVVGKALVGPLLIAEKVSTTMVERGWQVVCDTYGNLLLDRVDGQSCLGLD</sequence>
<protein>
    <submittedName>
        <fullName evidence="3">Hydantoinase/oxoprolinase family protein</fullName>
    </submittedName>
</protein>
<dbReference type="GO" id="GO:0006749">
    <property type="term" value="P:glutathione metabolic process"/>
    <property type="evidence" value="ECO:0007669"/>
    <property type="project" value="TreeGrafter"/>
</dbReference>
<name>A0A9E8HKN2_9ALTE</name>
<gene>
    <name evidence="3" type="ORF">NNL22_16310</name>
</gene>
<dbReference type="RefSeq" id="WP_251812652.1">
    <property type="nucleotide sequence ID" value="NZ_CP101527.1"/>
</dbReference>
<dbReference type="PANTHER" id="PTHR11365:SF23">
    <property type="entry name" value="HYPOTHETICAL 5-OXOPROLINASE (EUROFUNG)-RELATED"/>
    <property type="match status" value="1"/>
</dbReference>
<organism evidence="3 4">
    <name type="scientific">Alkalimarinus sediminis</name>
    <dbReference type="NCBI Taxonomy" id="1632866"/>
    <lineage>
        <taxon>Bacteria</taxon>
        <taxon>Pseudomonadati</taxon>
        <taxon>Pseudomonadota</taxon>
        <taxon>Gammaproteobacteria</taxon>
        <taxon>Alteromonadales</taxon>
        <taxon>Alteromonadaceae</taxon>
        <taxon>Alkalimarinus</taxon>
    </lineage>
</organism>
<dbReference type="AlphaFoldDB" id="A0A9E8HKN2"/>
<dbReference type="Pfam" id="PF05378">
    <property type="entry name" value="Hydant_A_N"/>
    <property type="match status" value="1"/>
</dbReference>
<dbReference type="Pfam" id="PF01968">
    <property type="entry name" value="Hydantoinase_A"/>
    <property type="match status" value="1"/>
</dbReference>
<evidence type="ECO:0000313" key="4">
    <source>
        <dbReference type="Proteomes" id="UP001164472"/>
    </source>
</evidence>